<feature type="transmembrane region" description="Helical" evidence="1">
    <location>
        <begin position="66"/>
        <end position="87"/>
    </location>
</feature>
<keyword evidence="1" id="KW-1133">Transmembrane helix</keyword>
<keyword evidence="1" id="KW-0472">Membrane</keyword>
<comment type="caution">
    <text evidence="2">The sequence shown here is derived from an EMBL/GenBank/DDBJ whole genome shotgun (WGS) entry which is preliminary data.</text>
</comment>
<evidence type="ECO:0000313" key="3">
    <source>
        <dbReference type="Proteomes" id="UP000499080"/>
    </source>
</evidence>
<accession>A0A4Y2H198</accession>
<dbReference type="EMBL" id="BGPR01001712">
    <property type="protein sequence ID" value="GBM60032.1"/>
    <property type="molecule type" value="Genomic_DNA"/>
</dbReference>
<keyword evidence="3" id="KW-1185">Reference proteome</keyword>
<organism evidence="2 3">
    <name type="scientific">Araneus ventricosus</name>
    <name type="common">Orbweaver spider</name>
    <name type="synonym">Epeira ventricosa</name>
    <dbReference type="NCBI Taxonomy" id="182803"/>
    <lineage>
        <taxon>Eukaryota</taxon>
        <taxon>Metazoa</taxon>
        <taxon>Ecdysozoa</taxon>
        <taxon>Arthropoda</taxon>
        <taxon>Chelicerata</taxon>
        <taxon>Arachnida</taxon>
        <taxon>Araneae</taxon>
        <taxon>Araneomorphae</taxon>
        <taxon>Entelegynae</taxon>
        <taxon>Araneoidea</taxon>
        <taxon>Araneidae</taxon>
        <taxon>Araneus</taxon>
    </lineage>
</organism>
<evidence type="ECO:0000313" key="2">
    <source>
        <dbReference type="EMBL" id="GBM60032.1"/>
    </source>
</evidence>
<evidence type="ECO:0000256" key="1">
    <source>
        <dbReference type="SAM" id="Phobius"/>
    </source>
</evidence>
<name>A0A4Y2H198_ARAVE</name>
<dbReference type="AlphaFoldDB" id="A0A4Y2H198"/>
<dbReference type="Proteomes" id="UP000499080">
    <property type="component" value="Unassembled WGS sequence"/>
</dbReference>
<keyword evidence="1" id="KW-0812">Transmembrane</keyword>
<proteinExistence type="predicted"/>
<protein>
    <submittedName>
        <fullName evidence="2">Uncharacterized protein</fullName>
    </submittedName>
</protein>
<sequence>MHIRGFTSKVKVHDELISVNFDTISRRISLLNMSDGELQTYLDFELSPFALSLFDEGGLRKTIKSVFYVLFCTTTVVHFTSACYVVYGGFLLHRVLWKESFSFNLKKYVDYAKKHFNEGASIVFHGYPKDAKKSTKSVERIRRTKKRIAGYVMFDKSMSATMFQ</sequence>
<reference evidence="2 3" key="1">
    <citation type="journal article" date="2019" name="Sci. Rep.">
        <title>Orb-weaving spider Araneus ventricosus genome elucidates the spidroin gene catalogue.</title>
        <authorList>
            <person name="Kono N."/>
            <person name="Nakamura H."/>
            <person name="Ohtoshi R."/>
            <person name="Moran D.A.P."/>
            <person name="Shinohara A."/>
            <person name="Yoshida Y."/>
            <person name="Fujiwara M."/>
            <person name="Mori M."/>
            <person name="Tomita M."/>
            <person name="Arakawa K."/>
        </authorList>
    </citation>
    <scope>NUCLEOTIDE SEQUENCE [LARGE SCALE GENOMIC DNA]</scope>
</reference>
<gene>
    <name evidence="2" type="ORF">AVEN_147595_1</name>
</gene>